<evidence type="ECO:0000256" key="3">
    <source>
        <dbReference type="ARBA" id="ARBA00012362"/>
    </source>
</evidence>
<evidence type="ECO:0000256" key="1">
    <source>
        <dbReference type="ARBA" id="ARBA00001633"/>
    </source>
</evidence>
<sequence length="270" mass="29562">MKDILQDIIANKRIEVDRQKQAVRLQTLLALGGERLERTTYSMRASLAASSSGIIAEFKRKSPSKGWLHPDAAVAEVIPAYKEAGASACSILTDPQFFGGSLGDLCAARKLVDIPLLRKDFIIDEYQLYQARVMGADAVLLIAACLTPDQCLELAELAHTLQLETLLEIHSEAELDYLNPHIDMLGVNNRNLGTFHTDVANSFRLAEKMQEIVKEKDLAPLLVSESGISSTETVSQLREAGFRGFLIGETFMKTEQPGETLAAFIGGLPC</sequence>
<dbReference type="Gene3D" id="3.20.20.70">
    <property type="entry name" value="Aldolase class I"/>
    <property type="match status" value="1"/>
</dbReference>
<keyword evidence="7" id="KW-0057">Aromatic amino acid biosynthesis</keyword>
<keyword evidence="11" id="KW-1185">Reference proteome</keyword>
<keyword evidence="6" id="KW-0822">Tryptophan biosynthesis</keyword>
<dbReference type="SUPFAM" id="SSF51366">
    <property type="entry name" value="Ribulose-phoshate binding barrel"/>
    <property type="match status" value="1"/>
</dbReference>
<keyword evidence="5" id="KW-0210">Decarboxylase</keyword>
<keyword evidence="4" id="KW-0028">Amino-acid biosynthesis</keyword>
<dbReference type="RefSeq" id="WP_122353059.1">
    <property type="nucleotide sequence ID" value="NZ_BMPB01000018.1"/>
</dbReference>
<feature type="domain" description="Indole-3-glycerol phosphate synthase" evidence="9">
    <location>
        <begin position="5"/>
        <end position="258"/>
    </location>
</feature>
<dbReference type="PANTHER" id="PTHR22854:SF2">
    <property type="entry name" value="INDOLE-3-GLYCEROL-PHOSPHATE SYNTHASE"/>
    <property type="match status" value="1"/>
</dbReference>
<evidence type="ECO:0000256" key="7">
    <source>
        <dbReference type="ARBA" id="ARBA00023141"/>
    </source>
</evidence>
<evidence type="ECO:0000256" key="4">
    <source>
        <dbReference type="ARBA" id="ARBA00022605"/>
    </source>
</evidence>
<evidence type="ECO:0000313" key="11">
    <source>
        <dbReference type="Proteomes" id="UP000533637"/>
    </source>
</evidence>
<comment type="caution">
    <text evidence="10">The sequence shown here is derived from an EMBL/GenBank/DDBJ whole genome shotgun (WGS) entry which is preliminary data.</text>
</comment>
<evidence type="ECO:0000313" key="10">
    <source>
        <dbReference type="EMBL" id="MBB4622301.1"/>
    </source>
</evidence>
<comment type="catalytic activity">
    <reaction evidence="1">
        <text>1-(2-carboxyphenylamino)-1-deoxy-D-ribulose 5-phosphate + H(+) = (1S,2R)-1-C-(indol-3-yl)glycerol 3-phosphate + CO2 + H2O</text>
        <dbReference type="Rhea" id="RHEA:23476"/>
        <dbReference type="ChEBI" id="CHEBI:15377"/>
        <dbReference type="ChEBI" id="CHEBI:15378"/>
        <dbReference type="ChEBI" id="CHEBI:16526"/>
        <dbReference type="ChEBI" id="CHEBI:58613"/>
        <dbReference type="ChEBI" id="CHEBI:58866"/>
        <dbReference type="EC" id="4.1.1.48"/>
    </reaction>
</comment>
<accession>A0ABR6KLM3</accession>
<dbReference type="InterPro" id="IPR045186">
    <property type="entry name" value="Indole-3-glycerol_P_synth"/>
</dbReference>
<dbReference type="EMBL" id="JACHOC010000004">
    <property type="protein sequence ID" value="MBB4622301.1"/>
    <property type="molecule type" value="Genomic_DNA"/>
</dbReference>
<dbReference type="InterPro" id="IPR001468">
    <property type="entry name" value="Indole-3-GlycerolPSynthase_CS"/>
</dbReference>
<dbReference type="EC" id="4.1.1.48" evidence="3"/>
<dbReference type="GO" id="GO:0004425">
    <property type="term" value="F:indole-3-glycerol-phosphate synthase activity"/>
    <property type="evidence" value="ECO:0007669"/>
    <property type="project" value="UniProtKB-EC"/>
</dbReference>
<dbReference type="InterPro" id="IPR013785">
    <property type="entry name" value="Aldolase_TIM"/>
</dbReference>
<gene>
    <name evidence="10" type="ORF">GGQ57_002201</name>
</gene>
<dbReference type="Proteomes" id="UP000533637">
    <property type="component" value="Unassembled WGS sequence"/>
</dbReference>
<dbReference type="Pfam" id="PF00218">
    <property type="entry name" value="IGPS"/>
    <property type="match status" value="1"/>
</dbReference>
<evidence type="ECO:0000256" key="2">
    <source>
        <dbReference type="ARBA" id="ARBA00004696"/>
    </source>
</evidence>
<dbReference type="PROSITE" id="PS00614">
    <property type="entry name" value="IGPS"/>
    <property type="match status" value="1"/>
</dbReference>
<evidence type="ECO:0000256" key="5">
    <source>
        <dbReference type="ARBA" id="ARBA00022793"/>
    </source>
</evidence>
<dbReference type="PANTHER" id="PTHR22854">
    <property type="entry name" value="TRYPTOPHAN BIOSYNTHESIS PROTEIN"/>
    <property type="match status" value="1"/>
</dbReference>
<name>A0ABR6KLM3_9BACT</name>
<reference evidence="10 11" key="1">
    <citation type="submission" date="2020-08" db="EMBL/GenBank/DDBJ databases">
        <title>Genomic Encyclopedia of Type Strains, Phase IV (KMG-IV): sequencing the most valuable type-strain genomes for metagenomic binning, comparative biology and taxonomic classification.</title>
        <authorList>
            <person name="Goeker M."/>
        </authorList>
    </citation>
    <scope>NUCLEOTIDE SEQUENCE [LARGE SCALE GENOMIC DNA]</scope>
    <source>
        <strain evidence="10 11">DSM 102983</strain>
    </source>
</reference>
<dbReference type="CDD" id="cd00331">
    <property type="entry name" value="IGPS"/>
    <property type="match status" value="1"/>
</dbReference>
<dbReference type="InterPro" id="IPR011060">
    <property type="entry name" value="RibuloseP-bd_barrel"/>
</dbReference>
<evidence type="ECO:0000256" key="8">
    <source>
        <dbReference type="ARBA" id="ARBA00023239"/>
    </source>
</evidence>
<proteinExistence type="predicted"/>
<comment type="pathway">
    <text evidence="2">Amino-acid biosynthesis; L-tryptophan biosynthesis; L-tryptophan from chorismate: step 4/5.</text>
</comment>
<dbReference type="InterPro" id="IPR013798">
    <property type="entry name" value="Indole-3-glycerol_P_synth_dom"/>
</dbReference>
<keyword evidence="8 10" id="KW-0456">Lyase</keyword>
<evidence type="ECO:0000256" key="6">
    <source>
        <dbReference type="ARBA" id="ARBA00022822"/>
    </source>
</evidence>
<protein>
    <recommendedName>
        <fullName evidence="3">indole-3-glycerol-phosphate synthase</fullName>
        <ecNumber evidence="3">4.1.1.48</ecNumber>
    </recommendedName>
</protein>
<organism evidence="10 11">
    <name type="scientific">Parabacteroides faecis</name>
    <dbReference type="NCBI Taxonomy" id="1217282"/>
    <lineage>
        <taxon>Bacteria</taxon>
        <taxon>Pseudomonadati</taxon>
        <taxon>Bacteroidota</taxon>
        <taxon>Bacteroidia</taxon>
        <taxon>Bacteroidales</taxon>
        <taxon>Tannerellaceae</taxon>
        <taxon>Parabacteroides</taxon>
    </lineage>
</organism>
<dbReference type="NCBIfam" id="NF001377">
    <property type="entry name" value="PRK00278.2-4"/>
    <property type="match status" value="1"/>
</dbReference>
<evidence type="ECO:0000259" key="9">
    <source>
        <dbReference type="Pfam" id="PF00218"/>
    </source>
</evidence>